<dbReference type="RefSeq" id="WP_037406934.1">
    <property type="nucleotide sequence ID" value="NZ_JFZV01000004.1"/>
</dbReference>
<name>A0A066TBV8_9NEIS</name>
<dbReference type="EMBL" id="JFZV01000004">
    <property type="protein sequence ID" value="KDN14937.1"/>
    <property type="molecule type" value="Genomic_DNA"/>
</dbReference>
<keyword evidence="1" id="KW-0347">Helicase</keyword>
<organism evidence="1 2">
    <name type="scientific">Snodgrassella communis</name>
    <dbReference type="NCBI Taxonomy" id="2946699"/>
    <lineage>
        <taxon>Bacteria</taxon>
        <taxon>Pseudomonadati</taxon>
        <taxon>Pseudomonadota</taxon>
        <taxon>Betaproteobacteria</taxon>
        <taxon>Neisseriales</taxon>
        <taxon>Neisseriaceae</taxon>
        <taxon>Snodgrassella</taxon>
    </lineage>
</organism>
<reference evidence="1 2" key="1">
    <citation type="submission" date="2014-03" db="EMBL/GenBank/DDBJ databases">
        <title>The genomes of two eusocial bee gut symbionts.</title>
        <authorList>
            <person name="Kwong W.K."/>
            <person name="Engel P."/>
            <person name="Koch H."/>
            <person name="Moran N.A."/>
        </authorList>
    </citation>
    <scope>NUCLEOTIDE SEQUENCE [LARGE SCALE GENOMIC DNA]</scope>
    <source>
        <strain evidence="2">wkB29</strain>
    </source>
</reference>
<dbReference type="eggNOG" id="COG0553">
    <property type="taxonomic scope" value="Bacteria"/>
</dbReference>
<keyword evidence="1" id="KW-0067">ATP-binding</keyword>
<gene>
    <name evidence="1" type="ORF">SALWKB29_1009</name>
</gene>
<sequence length="117" mass="13240">MDLGLNEFRLDLLECIKNHPELDKTPYGLHAVVPALPDIPAGVIYILKNRADNINLNNQNRLHPFYMVYVANNGDIICAHLSPKQLLDKIRLLCKSKRNPLQNCIDNSIKSQPTVVI</sequence>
<dbReference type="Proteomes" id="UP000027170">
    <property type="component" value="Unassembled WGS sequence"/>
</dbReference>
<protein>
    <submittedName>
        <fullName evidence="1">DEAD/DEAH box helicase-like protein</fullName>
    </submittedName>
</protein>
<comment type="caution">
    <text evidence="1">The sequence shown here is derived from an EMBL/GenBank/DDBJ whole genome shotgun (WGS) entry which is preliminary data.</text>
</comment>
<proteinExistence type="predicted"/>
<accession>A0A066TBV8</accession>
<dbReference type="GO" id="GO:0004386">
    <property type="term" value="F:helicase activity"/>
    <property type="evidence" value="ECO:0007669"/>
    <property type="project" value="UniProtKB-KW"/>
</dbReference>
<dbReference type="AlphaFoldDB" id="A0A066TBV8"/>
<evidence type="ECO:0000313" key="2">
    <source>
        <dbReference type="Proteomes" id="UP000027170"/>
    </source>
</evidence>
<keyword evidence="1" id="KW-0378">Hydrolase</keyword>
<keyword evidence="1" id="KW-0547">Nucleotide-binding</keyword>
<keyword evidence="2" id="KW-1185">Reference proteome</keyword>
<evidence type="ECO:0000313" key="1">
    <source>
        <dbReference type="EMBL" id="KDN14937.1"/>
    </source>
</evidence>
<dbReference type="OrthoDB" id="9814088at2"/>